<name>A0A5C4M674_9ACTN</name>
<protein>
    <submittedName>
        <fullName evidence="1">Uncharacterized protein</fullName>
    </submittedName>
</protein>
<comment type="caution">
    <text evidence="1">The sequence shown here is derived from an EMBL/GenBank/DDBJ whole genome shotgun (WGS) entry which is preliminary data.</text>
</comment>
<proteinExistence type="predicted"/>
<reference evidence="1 2" key="1">
    <citation type="submission" date="2019-05" db="EMBL/GenBank/DDBJ databases">
        <title>Mumia sp. nov., isolated from the intestinal contents of plateau pika (Ochotona curzoniae) in the Qinghai-Tibet plateau of China.</title>
        <authorList>
            <person name="Tian Z."/>
        </authorList>
    </citation>
    <scope>NUCLEOTIDE SEQUENCE [LARGE SCALE GENOMIC DNA]</scope>
    <source>
        <strain evidence="2">527</strain>
    </source>
</reference>
<evidence type="ECO:0000313" key="2">
    <source>
        <dbReference type="Proteomes" id="UP000306740"/>
    </source>
</evidence>
<accession>A0A5C4M674</accession>
<dbReference type="EMBL" id="VDFR01000234">
    <property type="protein sequence ID" value="TNC28431.1"/>
    <property type="molecule type" value="Genomic_DNA"/>
</dbReference>
<evidence type="ECO:0000313" key="1">
    <source>
        <dbReference type="EMBL" id="TNC28431.1"/>
    </source>
</evidence>
<gene>
    <name evidence="1" type="ORF">FHE65_33975</name>
</gene>
<dbReference type="AlphaFoldDB" id="A0A5C4M674"/>
<organism evidence="1 2">
    <name type="scientific">Mumia zhuanghuii</name>
    <dbReference type="NCBI Taxonomy" id="2585211"/>
    <lineage>
        <taxon>Bacteria</taxon>
        <taxon>Bacillati</taxon>
        <taxon>Actinomycetota</taxon>
        <taxon>Actinomycetes</taxon>
        <taxon>Propionibacteriales</taxon>
        <taxon>Nocardioidaceae</taxon>
        <taxon>Mumia</taxon>
    </lineage>
</organism>
<dbReference type="Proteomes" id="UP000306740">
    <property type="component" value="Unassembled WGS sequence"/>
</dbReference>
<sequence length="76" mass="8952">MLLTQGLRVKLLGMLYEMGDSMMRYRRASMDVAMPPCALVERLQRQRRALTRDELGFRKAMPFPGDSQLLQWPRCY</sequence>
<dbReference type="RefSeq" id="WP_139107332.1">
    <property type="nucleotide sequence ID" value="NZ_VDFR01000234.1"/>
</dbReference>